<dbReference type="GO" id="GO:0003677">
    <property type="term" value="F:DNA binding"/>
    <property type="evidence" value="ECO:0007669"/>
    <property type="project" value="UniProtKB-KW"/>
</dbReference>
<gene>
    <name evidence="9" type="ORF">RGQ29_016993</name>
</gene>
<dbReference type="AlphaFoldDB" id="A0AAN7FFY2"/>
<keyword evidence="2" id="KW-0805">Transcription regulation</keyword>
<evidence type="ECO:0000256" key="2">
    <source>
        <dbReference type="ARBA" id="ARBA00023015"/>
    </source>
</evidence>
<feature type="domain" description="AP2/ERF" evidence="8">
    <location>
        <begin position="86"/>
        <end position="144"/>
    </location>
</feature>
<dbReference type="InterPro" id="IPR036955">
    <property type="entry name" value="AP2/ERF_dom_sf"/>
</dbReference>
<dbReference type="Pfam" id="PF00847">
    <property type="entry name" value="AP2"/>
    <property type="match status" value="1"/>
</dbReference>
<protein>
    <recommendedName>
        <fullName evidence="8">AP2/ERF domain-containing protein</fullName>
    </recommendedName>
</protein>
<dbReference type="GO" id="GO:0009873">
    <property type="term" value="P:ethylene-activated signaling pathway"/>
    <property type="evidence" value="ECO:0007669"/>
    <property type="project" value="InterPro"/>
</dbReference>
<organism evidence="9 10">
    <name type="scientific">Quercus rubra</name>
    <name type="common">Northern red oak</name>
    <name type="synonym">Quercus borealis</name>
    <dbReference type="NCBI Taxonomy" id="3512"/>
    <lineage>
        <taxon>Eukaryota</taxon>
        <taxon>Viridiplantae</taxon>
        <taxon>Streptophyta</taxon>
        <taxon>Embryophyta</taxon>
        <taxon>Tracheophyta</taxon>
        <taxon>Spermatophyta</taxon>
        <taxon>Magnoliopsida</taxon>
        <taxon>eudicotyledons</taxon>
        <taxon>Gunneridae</taxon>
        <taxon>Pentapetalae</taxon>
        <taxon>rosids</taxon>
        <taxon>fabids</taxon>
        <taxon>Fagales</taxon>
        <taxon>Fagaceae</taxon>
        <taxon>Quercus</taxon>
    </lineage>
</organism>
<dbReference type="PANTHER" id="PTHR31190:SF287">
    <property type="entry name" value="DEVELOPMENT RELATED ERF PROTEIN"/>
    <property type="match status" value="1"/>
</dbReference>
<comment type="subcellular location">
    <subcellularLocation>
        <location evidence="1">Nucleus</location>
    </subcellularLocation>
</comment>
<dbReference type="PANTHER" id="PTHR31190">
    <property type="entry name" value="DNA-BINDING DOMAIN"/>
    <property type="match status" value="1"/>
</dbReference>
<feature type="region of interest" description="Disordered" evidence="7">
    <location>
        <begin position="158"/>
        <end position="188"/>
    </location>
</feature>
<keyword evidence="4" id="KW-0804">Transcription</keyword>
<dbReference type="Gene3D" id="3.30.730.10">
    <property type="entry name" value="AP2/ERF domain"/>
    <property type="match status" value="1"/>
</dbReference>
<dbReference type="FunFam" id="3.30.730.10:FF:000001">
    <property type="entry name" value="Ethylene-responsive transcription factor 2"/>
    <property type="match status" value="1"/>
</dbReference>
<dbReference type="PROSITE" id="PS51032">
    <property type="entry name" value="AP2_ERF"/>
    <property type="match status" value="1"/>
</dbReference>
<dbReference type="GO" id="GO:0005634">
    <property type="term" value="C:nucleus"/>
    <property type="evidence" value="ECO:0007669"/>
    <property type="project" value="UniProtKB-SubCell"/>
</dbReference>
<dbReference type="InterPro" id="IPR016177">
    <property type="entry name" value="DNA-bd_dom_sf"/>
</dbReference>
<evidence type="ECO:0000256" key="4">
    <source>
        <dbReference type="ARBA" id="ARBA00023163"/>
    </source>
</evidence>
<evidence type="ECO:0000313" key="9">
    <source>
        <dbReference type="EMBL" id="KAK4592683.1"/>
    </source>
</evidence>
<keyword evidence="5" id="KW-0539">Nucleus</keyword>
<dbReference type="CDD" id="cd00018">
    <property type="entry name" value="AP2"/>
    <property type="match status" value="1"/>
</dbReference>
<comment type="caution">
    <text evidence="9">The sequence shown here is derived from an EMBL/GenBank/DDBJ whole genome shotgun (WGS) entry which is preliminary data.</text>
</comment>
<proteinExistence type="inferred from homology"/>
<keyword evidence="3" id="KW-0238">DNA-binding</keyword>
<evidence type="ECO:0000313" key="10">
    <source>
        <dbReference type="Proteomes" id="UP001324115"/>
    </source>
</evidence>
<dbReference type="GO" id="GO:0003700">
    <property type="term" value="F:DNA-binding transcription factor activity"/>
    <property type="evidence" value="ECO:0007669"/>
    <property type="project" value="InterPro"/>
</dbReference>
<dbReference type="InterPro" id="IPR044808">
    <property type="entry name" value="ERF_plant"/>
</dbReference>
<dbReference type="PRINTS" id="PR00367">
    <property type="entry name" value="ETHRSPELEMNT"/>
</dbReference>
<dbReference type="SMART" id="SM00380">
    <property type="entry name" value="AP2"/>
    <property type="match status" value="1"/>
</dbReference>
<dbReference type="SUPFAM" id="SSF54171">
    <property type="entry name" value="DNA-binding domain"/>
    <property type="match status" value="1"/>
</dbReference>
<evidence type="ECO:0000259" key="8">
    <source>
        <dbReference type="PROSITE" id="PS51032"/>
    </source>
</evidence>
<evidence type="ECO:0000256" key="3">
    <source>
        <dbReference type="ARBA" id="ARBA00023125"/>
    </source>
</evidence>
<dbReference type="EMBL" id="JAXUIC010000004">
    <property type="protein sequence ID" value="KAK4592683.1"/>
    <property type="molecule type" value="Genomic_DNA"/>
</dbReference>
<name>A0AAN7FFY2_QUERU</name>
<dbReference type="InterPro" id="IPR001471">
    <property type="entry name" value="AP2/ERF_dom"/>
</dbReference>
<sequence>MDSDFAVLDSIQQYLLSEIEPTTMKFSQSPSFGDNVFPTESWGYSVPSNNEVDPVKVEPLEAASKEEVVVAAAAAAAAARETHSPHFRGVRRRPWGKYAAEIRDPKKNGARVWLGTYVTPEDAALAYDKAAFKMRGSKAKLNFPHLIGSSQVVEPVRVTHKRRSPELLSPSSDNGGSENKRSRISWSTSSVGQADIPILEEGSSDQAIDITWQSLVNEPITWWRSSDYLSYDIPNSMF</sequence>
<evidence type="ECO:0000256" key="1">
    <source>
        <dbReference type="ARBA" id="ARBA00004123"/>
    </source>
</evidence>
<dbReference type="Proteomes" id="UP001324115">
    <property type="component" value="Unassembled WGS sequence"/>
</dbReference>
<evidence type="ECO:0000256" key="5">
    <source>
        <dbReference type="ARBA" id="ARBA00023242"/>
    </source>
</evidence>
<accession>A0AAN7FFY2</accession>
<evidence type="ECO:0000256" key="6">
    <source>
        <dbReference type="ARBA" id="ARBA00024343"/>
    </source>
</evidence>
<evidence type="ECO:0000256" key="7">
    <source>
        <dbReference type="SAM" id="MobiDB-lite"/>
    </source>
</evidence>
<keyword evidence="10" id="KW-1185">Reference proteome</keyword>
<comment type="similarity">
    <text evidence="6">Belongs to the AP2/ERF transcription factor family. ERF subfamily.</text>
</comment>
<reference evidence="9 10" key="1">
    <citation type="journal article" date="2023" name="G3 (Bethesda)">
        <title>A haplotype-resolved chromosome-scale genome for Quercus rubra L. provides insights into the genetics of adaptive traits for red oak species.</title>
        <authorList>
            <person name="Kapoor B."/>
            <person name="Jenkins J."/>
            <person name="Schmutz J."/>
            <person name="Zhebentyayeva T."/>
            <person name="Kuelheim C."/>
            <person name="Coggeshall M."/>
            <person name="Heim C."/>
            <person name="Lasky J.R."/>
            <person name="Leites L."/>
            <person name="Islam-Faridi N."/>
            <person name="Romero-Severson J."/>
            <person name="DeLeo V.L."/>
            <person name="Lucas S.M."/>
            <person name="Lazic D."/>
            <person name="Gailing O."/>
            <person name="Carlson J."/>
            <person name="Staton M."/>
        </authorList>
    </citation>
    <scope>NUCLEOTIDE SEQUENCE [LARGE SCALE GENOMIC DNA]</scope>
    <source>
        <strain evidence="9">Pseudo-F2</strain>
    </source>
</reference>